<comment type="caution">
    <text evidence="4">The sequence shown here is derived from an EMBL/GenBank/DDBJ whole genome shotgun (WGS) entry which is preliminary data.</text>
</comment>
<dbReference type="PANTHER" id="PTHR48108:SF26">
    <property type="entry name" value="CBS DOMAIN-CONTAINING PROTEIN DDB_G0289609"/>
    <property type="match status" value="1"/>
</dbReference>
<dbReference type="EMBL" id="BLQM01000677">
    <property type="protein sequence ID" value="GMH96403.1"/>
    <property type="molecule type" value="Genomic_DNA"/>
</dbReference>
<dbReference type="InterPro" id="IPR051462">
    <property type="entry name" value="CBS_domain-containing"/>
</dbReference>
<dbReference type="PROSITE" id="PS51371">
    <property type="entry name" value="CBS"/>
    <property type="match status" value="3"/>
</dbReference>
<organism evidence="4 5">
    <name type="scientific">Triparma laevis f. inornata</name>
    <dbReference type="NCBI Taxonomy" id="1714386"/>
    <lineage>
        <taxon>Eukaryota</taxon>
        <taxon>Sar</taxon>
        <taxon>Stramenopiles</taxon>
        <taxon>Ochrophyta</taxon>
        <taxon>Bolidophyceae</taxon>
        <taxon>Parmales</taxon>
        <taxon>Triparmaceae</taxon>
        <taxon>Triparma</taxon>
    </lineage>
</organism>
<feature type="domain" description="CBS" evidence="3">
    <location>
        <begin position="71"/>
        <end position="127"/>
    </location>
</feature>
<dbReference type="SMART" id="SM00116">
    <property type="entry name" value="CBS"/>
    <property type="match status" value="4"/>
</dbReference>
<feature type="domain" description="CBS" evidence="3">
    <location>
        <begin position="248"/>
        <end position="295"/>
    </location>
</feature>
<reference evidence="5" key="1">
    <citation type="journal article" date="2023" name="Commun. Biol.">
        <title>Genome analysis of Parmales, the sister group of diatoms, reveals the evolutionary specialization of diatoms from phago-mixotrophs to photoautotrophs.</title>
        <authorList>
            <person name="Ban H."/>
            <person name="Sato S."/>
            <person name="Yoshikawa S."/>
            <person name="Yamada K."/>
            <person name="Nakamura Y."/>
            <person name="Ichinomiya M."/>
            <person name="Sato N."/>
            <person name="Blanc-Mathieu R."/>
            <person name="Endo H."/>
            <person name="Kuwata A."/>
            <person name="Ogata H."/>
        </authorList>
    </citation>
    <scope>NUCLEOTIDE SEQUENCE [LARGE SCALE GENOMIC DNA]</scope>
</reference>
<keyword evidence="2" id="KW-0129">CBS domain</keyword>
<proteinExistence type="predicted"/>
<name>A0A9W7F0D6_9STRA</name>
<evidence type="ECO:0000256" key="2">
    <source>
        <dbReference type="PROSITE-ProRule" id="PRU00703"/>
    </source>
</evidence>
<feature type="non-terminal residue" evidence="4">
    <location>
        <position position="295"/>
    </location>
</feature>
<protein>
    <recommendedName>
        <fullName evidence="3">CBS domain-containing protein</fullName>
    </recommendedName>
</protein>
<evidence type="ECO:0000259" key="3">
    <source>
        <dbReference type="PROSITE" id="PS51371"/>
    </source>
</evidence>
<evidence type="ECO:0000313" key="5">
    <source>
        <dbReference type="Proteomes" id="UP001162640"/>
    </source>
</evidence>
<dbReference type="Proteomes" id="UP001162640">
    <property type="component" value="Unassembled WGS sequence"/>
</dbReference>
<evidence type="ECO:0000256" key="1">
    <source>
        <dbReference type="ARBA" id="ARBA00022737"/>
    </source>
</evidence>
<dbReference type="InterPro" id="IPR000644">
    <property type="entry name" value="CBS_dom"/>
</dbReference>
<gene>
    <name evidence="4" type="ORF">TL16_g13301</name>
</gene>
<dbReference type="PANTHER" id="PTHR48108">
    <property type="entry name" value="CBS DOMAIN-CONTAINING PROTEIN CBSX2, CHLOROPLASTIC"/>
    <property type="match status" value="1"/>
</dbReference>
<dbReference type="InterPro" id="IPR046342">
    <property type="entry name" value="CBS_dom_sf"/>
</dbReference>
<evidence type="ECO:0000313" key="4">
    <source>
        <dbReference type="EMBL" id="GMH96403.1"/>
    </source>
</evidence>
<feature type="domain" description="CBS" evidence="3">
    <location>
        <begin position="5"/>
        <end position="66"/>
    </location>
</feature>
<accession>A0A9W7F0D6</accession>
<dbReference type="Gene3D" id="3.10.580.10">
    <property type="entry name" value="CBS-domain"/>
    <property type="match status" value="2"/>
</dbReference>
<keyword evidence="1" id="KW-0677">Repeat</keyword>
<dbReference type="SUPFAM" id="SSF54631">
    <property type="entry name" value="CBS-domain pair"/>
    <property type="match status" value="2"/>
</dbReference>
<sequence length="295" mass="30762">PVSKLRPKKPLVGNVDDSVLSVCQMMSEKRHDACLIVGEDGGLAGIVSDTDIVRRVVAKHVDHGDSIDGIMTPKPTCVSMSDSAVDALGTMVENHFRHLPVLDEKGSVVGLLDIAKCLYEAITKLEKMKQKGGKGGADVDAALASLAGVGGAQAAALSALLGPLLAQVAGGGDGAVPTLRKVLSGRKAVKVGPGTNIRDTAIEMAEARQAALVVEDDALVGIFTFKDVMNRAVSKEVPLELTAVSSLMTPSPDSVLPDMDVIEALQTMHDNKFLNLPVVEEDGTVLGLVDVMTLI</sequence>
<dbReference type="Pfam" id="PF00571">
    <property type="entry name" value="CBS"/>
    <property type="match status" value="4"/>
</dbReference>
<feature type="non-terminal residue" evidence="4">
    <location>
        <position position="1"/>
    </location>
</feature>
<dbReference type="AlphaFoldDB" id="A0A9W7F0D6"/>